<gene>
    <name evidence="1" type="ORF">GLOIN_2v1688027</name>
</gene>
<evidence type="ECO:0008006" key="3">
    <source>
        <dbReference type="Google" id="ProtNLM"/>
    </source>
</evidence>
<name>A0A2P4PCW3_RHIID</name>
<dbReference type="VEuPathDB" id="FungiDB:RhiirFUN_020526"/>
<accession>A0A2P4PCW3</accession>
<dbReference type="Proteomes" id="UP000018888">
    <property type="component" value="Unassembled WGS sequence"/>
</dbReference>
<protein>
    <recommendedName>
        <fullName evidence="3">SAM domain-containing protein</fullName>
    </recommendedName>
</protein>
<reference evidence="1 2" key="2">
    <citation type="journal article" date="2018" name="New Phytol.">
        <title>High intraspecific genome diversity in the model arbuscular mycorrhizal symbiont Rhizophagus irregularis.</title>
        <authorList>
            <person name="Chen E.C.H."/>
            <person name="Morin E."/>
            <person name="Beaudet D."/>
            <person name="Noel J."/>
            <person name="Yildirir G."/>
            <person name="Ndikumana S."/>
            <person name="Charron P."/>
            <person name="St-Onge C."/>
            <person name="Giorgi J."/>
            <person name="Kruger M."/>
            <person name="Marton T."/>
            <person name="Ropars J."/>
            <person name="Grigoriev I.V."/>
            <person name="Hainaut M."/>
            <person name="Henrissat B."/>
            <person name="Roux C."/>
            <person name="Martin F."/>
            <person name="Corradi N."/>
        </authorList>
    </citation>
    <scope>NUCLEOTIDE SEQUENCE [LARGE SCALE GENOMIC DNA]</scope>
    <source>
        <strain evidence="1 2">DAOM 197198</strain>
    </source>
</reference>
<proteinExistence type="predicted"/>
<comment type="caution">
    <text evidence="1">The sequence shown here is derived from an EMBL/GenBank/DDBJ whole genome shotgun (WGS) entry which is preliminary data.</text>
</comment>
<dbReference type="InterPro" id="IPR013761">
    <property type="entry name" value="SAM/pointed_sf"/>
</dbReference>
<dbReference type="AlphaFoldDB" id="A0A2P4PCW3"/>
<evidence type="ECO:0000313" key="1">
    <source>
        <dbReference type="EMBL" id="POG63222.1"/>
    </source>
</evidence>
<evidence type="ECO:0000313" key="2">
    <source>
        <dbReference type="Proteomes" id="UP000018888"/>
    </source>
</evidence>
<dbReference type="Gene3D" id="1.10.150.50">
    <property type="entry name" value="Transcription Factor, Ets-1"/>
    <property type="match status" value="1"/>
</dbReference>
<dbReference type="EMBL" id="AUPC02000273">
    <property type="protein sequence ID" value="POG63222.1"/>
    <property type="molecule type" value="Genomic_DNA"/>
</dbReference>
<reference evidence="1 2" key="1">
    <citation type="journal article" date="2013" name="Proc. Natl. Acad. Sci. U.S.A.">
        <title>Genome of an arbuscular mycorrhizal fungus provides insight into the oldest plant symbiosis.</title>
        <authorList>
            <person name="Tisserant E."/>
            <person name="Malbreil M."/>
            <person name="Kuo A."/>
            <person name="Kohler A."/>
            <person name="Symeonidi A."/>
            <person name="Balestrini R."/>
            <person name="Charron P."/>
            <person name="Duensing N."/>
            <person name="Frei Dit Frey N."/>
            <person name="Gianinazzi-Pearson V."/>
            <person name="Gilbert L.B."/>
            <person name="Handa Y."/>
            <person name="Herr J.R."/>
            <person name="Hijri M."/>
            <person name="Koul R."/>
            <person name="Kawaguchi M."/>
            <person name="Krajinski F."/>
            <person name="Lammers P.J."/>
            <person name="Masclaux F.G."/>
            <person name="Murat C."/>
            <person name="Morin E."/>
            <person name="Ndikumana S."/>
            <person name="Pagni M."/>
            <person name="Petitpierre D."/>
            <person name="Requena N."/>
            <person name="Rosikiewicz P."/>
            <person name="Riley R."/>
            <person name="Saito K."/>
            <person name="San Clemente H."/>
            <person name="Shapiro H."/>
            <person name="van Tuinen D."/>
            <person name="Becard G."/>
            <person name="Bonfante P."/>
            <person name="Paszkowski U."/>
            <person name="Shachar-Hill Y.Y."/>
            <person name="Tuskan G.A."/>
            <person name="Young P.W."/>
            <person name="Sanders I.R."/>
            <person name="Henrissat B."/>
            <person name="Rensing S.A."/>
            <person name="Grigoriev I.V."/>
            <person name="Corradi N."/>
            <person name="Roux C."/>
            <person name="Martin F."/>
        </authorList>
    </citation>
    <scope>NUCLEOTIDE SEQUENCE [LARGE SCALE GENOMIC DNA]</scope>
    <source>
        <strain evidence="1 2">DAOM 197198</strain>
    </source>
</reference>
<organism evidence="1 2">
    <name type="scientific">Rhizophagus irregularis (strain DAOM 181602 / DAOM 197198 / MUCL 43194)</name>
    <name type="common">Arbuscular mycorrhizal fungus</name>
    <name type="synonym">Glomus intraradices</name>
    <dbReference type="NCBI Taxonomy" id="747089"/>
    <lineage>
        <taxon>Eukaryota</taxon>
        <taxon>Fungi</taxon>
        <taxon>Fungi incertae sedis</taxon>
        <taxon>Mucoromycota</taxon>
        <taxon>Glomeromycotina</taxon>
        <taxon>Glomeromycetes</taxon>
        <taxon>Glomerales</taxon>
        <taxon>Glomeraceae</taxon>
        <taxon>Rhizophagus</taxon>
    </lineage>
</organism>
<keyword evidence="2" id="KW-1185">Reference proteome</keyword>
<sequence>MSSETSTPYTPASTSISVAGNETVSLADEIKKYDTAKLIEYLQGQKNLELSETAIKILEKEELNGGDLFDLTEEWLRSVGLGLGPAMRLVKFVKECKDKKLRSFSSYKTKKELATHNINESASEFKLCIDDILRRIKNMGPVVDSNKAMRCEYISTILHTAISILGDLVITPQANIIGEENTGRVDYAIKKIISEMLEEIICITEGKQNQETISICQNLLQCRSACDMNINMNKKKRKVDDAFDPDYDYVYSIVSTGTDWYFILHSTEGIYKDALKDDTELRKNVKRVLEVIVGLLKNRAVGSEEPATKKRCVEEIIKKK</sequence>